<sequence>MGKTLAILLFGVIFSAGGWGQSLYAQALPSLEPIPARPMPRLASVQMHEPLLLLGSQETDYASLVVDPKEIVIVKAYRDSAILASMGPAASSGVYLIKLKNKKTLLKLEDVLDYFQVPQEQRHLRILLNKQPLNRSRFLADVKRIIKIDVMTQDKISLYRLSWDENEQFLNIVTVQEAQL</sequence>
<name>A0A5B6TMD6_9BACT</name>
<organism evidence="1 2">
    <name type="scientific">Rufibacter hautae</name>
    <dbReference type="NCBI Taxonomy" id="2595005"/>
    <lineage>
        <taxon>Bacteria</taxon>
        <taxon>Pseudomonadati</taxon>
        <taxon>Bacteroidota</taxon>
        <taxon>Cytophagia</taxon>
        <taxon>Cytophagales</taxon>
        <taxon>Hymenobacteraceae</taxon>
        <taxon>Rufibacter</taxon>
    </lineage>
</organism>
<accession>A0A5B6TMD6</accession>
<gene>
    <name evidence="1" type="ORF">FOA19_08425</name>
</gene>
<protein>
    <submittedName>
        <fullName evidence="1">Uncharacterized protein</fullName>
    </submittedName>
</protein>
<reference evidence="1 2" key="1">
    <citation type="submission" date="2019-07" db="EMBL/GenBank/DDBJ databases">
        <title>Rufibacter sp. nov., isolated from lake sediment.</title>
        <authorList>
            <person name="Qu J.-H."/>
        </authorList>
    </citation>
    <scope>NUCLEOTIDE SEQUENCE [LARGE SCALE GENOMIC DNA]</scope>
    <source>
        <strain evidence="1 2">NBS58-1</strain>
    </source>
</reference>
<proteinExistence type="predicted"/>
<evidence type="ECO:0000313" key="1">
    <source>
        <dbReference type="EMBL" id="KAA3440660.1"/>
    </source>
</evidence>
<dbReference type="Proteomes" id="UP000324133">
    <property type="component" value="Unassembled WGS sequence"/>
</dbReference>
<evidence type="ECO:0000313" key="2">
    <source>
        <dbReference type="Proteomes" id="UP000324133"/>
    </source>
</evidence>
<comment type="caution">
    <text evidence="1">The sequence shown here is derived from an EMBL/GenBank/DDBJ whole genome shotgun (WGS) entry which is preliminary data.</text>
</comment>
<dbReference type="OrthoDB" id="894060at2"/>
<dbReference type="EMBL" id="VKKY01000001">
    <property type="protein sequence ID" value="KAA3440660.1"/>
    <property type="molecule type" value="Genomic_DNA"/>
</dbReference>
<dbReference type="RefSeq" id="WP_149090291.1">
    <property type="nucleotide sequence ID" value="NZ_VKKY01000001.1"/>
</dbReference>
<dbReference type="AlphaFoldDB" id="A0A5B6TMD6"/>
<keyword evidence="2" id="KW-1185">Reference proteome</keyword>